<dbReference type="GO" id="GO:0005576">
    <property type="term" value="C:extracellular region"/>
    <property type="evidence" value="ECO:0007669"/>
    <property type="project" value="UniProtKB-SubCell"/>
</dbReference>
<organism evidence="6 7">
    <name type="scientific">Larinioides sclopetarius</name>
    <dbReference type="NCBI Taxonomy" id="280406"/>
    <lineage>
        <taxon>Eukaryota</taxon>
        <taxon>Metazoa</taxon>
        <taxon>Ecdysozoa</taxon>
        <taxon>Arthropoda</taxon>
        <taxon>Chelicerata</taxon>
        <taxon>Arachnida</taxon>
        <taxon>Araneae</taxon>
        <taxon>Araneomorphae</taxon>
        <taxon>Entelegynae</taxon>
        <taxon>Araneoidea</taxon>
        <taxon>Araneidae</taxon>
        <taxon>Larinioides</taxon>
    </lineage>
</organism>
<comment type="subcellular location">
    <subcellularLocation>
        <location evidence="1">Secreted</location>
    </subcellularLocation>
</comment>
<feature type="compositionally biased region" description="Basic and acidic residues" evidence="4">
    <location>
        <begin position="119"/>
        <end position="143"/>
    </location>
</feature>
<proteinExistence type="predicted"/>
<comment type="caution">
    <text evidence="6">The sequence shown here is derived from an EMBL/GenBank/DDBJ whole genome shotgun (WGS) entry which is preliminary data.</text>
</comment>
<dbReference type="EMBL" id="CAXIEN010000060">
    <property type="protein sequence ID" value="CAL1272353.1"/>
    <property type="molecule type" value="Genomic_DNA"/>
</dbReference>
<protein>
    <recommendedName>
        <fullName evidence="5">Prokineticin domain-containing protein</fullName>
    </recommendedName>
</protein>
<sequence length="741" mass="84830">MQSFHCLQTFPKDFADSKSCIIEQDCERNECCVALSIFQVPQKGICVELSMEGQYCSDRQAKLKYFGGKYILQCPCKEGLACLLQENISYTNTNDLPPTVFDQRCRSAKSVSLIKTPDKGIEHQKDYPGKERHALLTDSDKKKQSSSNISPKYQLEISSIENKEEINKEIWNKELENVKYENGETKNDKKNAKSSNKHVAFISKNGNDIKKNQIKGRNMNNNETMSKKPETTNVTIEYTTISNKGSEDTESAYKLENSTATDSEFNGNGFLVEEKEFYQKLDKMNCGNTSFGSEINESNTDIYKFVNNESPISKTEFNFESNGTSQEDGESYEKLNDEIFNKASFGDEINKTTTDDFIIKLTTDIIVSNSEITETQEEESYKNLNEDIFSNASFGDELNLLSTDKFAINESRTDITEIGFEVNETQGEREFYDKLNEEIFNAVSFSDEINGTTAYAFVFNESTADKTELYFEMNETQEEREFYYKLNEEIFNAVSFSDEINETTAYAFVFNESTTDKTELYFEMNEKNDGEQESYKILNDKICTNTSFGDEINETISDTPVINESPTDGIATNFEMNQTQEGEKESFNKVNEDIVSNTSLNKEINEPTIIAFDINESKYKKIEINFGTNRSQHEEREFYEEINEDSVSSGDEIKESFTDTLNSKEYSIEKAEINLKMNETQQGEEFYEKINKLIFNDSSLDEEINKTNIDVFGANESTSDKTETNPDTNGIHQREKNLMET</sequence>
<evidence type="ECO:0000256" key="3">
    <source>
        <dbReference type="ARBA" id="ARBA00023157"/>
    </source>
</evidence>
<feature type="compositionally biased region" description="Basic and acidic residues" evidence="4">
    <location>
        <begin position="732"/>
        <end position="741"/>
    </location>
</feature>
<keyword evidence="2" id="KW-0964">Secreted</keyword>
<reference evidence="6 7" key="1">
    <citation type="submission" date="2024-04" db="EMBL/GenBank/DDBJ databases">
        <authorList>
            <person name="Rising A."/>
            <person name="Reimegard J."/>
            <person name="Sonavane S."/>
            <person name="Akerstrom W."/>
            <person name="Nylinder S."/>
            <person name="Hedman E."/>
            <person name="Kallberg Y."/>
        </authorList>
    </citation>
    <scope>NUCLEOTIDE SEQUENCE [LARGE SCALE GENOMIC DNA]</scope>
</reference>
<evidence type="ECO:0000256" key="1">
    <source>
        <dbReference type="ARBA" id="ARBA00004613"/>
    </source>
</evidence>
<evidence type="ECO:0000256" key="4">
    <source>
        <dbReference type="SAM" id="MobiDB-lite"/>
    </source>
</evidence>
<evidence type="ECO:0000259" key="5">
    <source>
        <dbReference type="Pfam" id="PF06607"/>
    </source>
</evidence>
<feature type="region of interest" description="Disordered" evidence="4">
    <location>
        <begin position="715"/>
        <end position="741"/>
    </location>
</feature>
<accession>A0AAV1ZMM7</accession>
<dbReference type="InterPro" id="IPR023569">
    <property type="entry name" value="Prokineticin_domain"/>
</dbReference>
<dbReference type="Gene3D" id="2.10.80.10">
    <property type="entry name" value="Lipase, subunit A"/>
    <property type="match status" value="1"/>
</dbReference>
<keyword evidence="3" id="KW-1015">Disulfide bond</keyword>
<dbReference type="Proteomes" id="UP001497382">
    <property type="component" value="Unassembled WGS sequence"/>
</dbReference>
<feature type="region of interest" description="Disordered" evidence="4">
    <location>
        <begin position="119"/>
        <end position="150"/>
    </location>
</feature>
<feature type="region of interest" description="Disordered" evidence="4">
    <location>
        <begin position="210"/>
        <end position="234"/>
    </location>
</feature>
<feature type="domain" description="Prokineticin" evidence="5">
    <location>
        <begin position="23"/>
        <end position="90"/>
    </location>
</feature>
<dbReference type="Pfam" id="PF06607">
    <property type="entry name" value="Prokineticin"/>
    <property type="match status" value="1"/>
</dbReference>
<name>A0AAV1ZMM7_9ARAC</name>
<evidence type="ECO:0000313" key="6">
    <source>
        <dbReference type="EMBL" id="CAL1272353.1"/>
    </source>
</evidence>
<dbReference type="AlphaFoldDB" id="A0AAV1ZMM7"/>
<evidence type="ECO:0000256" key="2">
    <source>
        <dbReference type="ARBA" id="ARBA00022525"/>
    </source>
</evidence>
<gene>
    <name evidence="6" type="ORF">LARSCL_LOCUS6334</name>
</gene>
<evidence type="ECO:0000313" key="7">
    <source>
        <dbReference type="Proteomes" id="UP001497382"/>
    </source>
</evidence>
<keyword evidence="7" id="KW-1185">Reference proteome</keyword>